<keyword evidence="4" id="KW-1185">Reference proteome</keyword>
<proteinExistence type="predicted"/>
<comment type="caution">
    <text evidence="3">The sequence shown here is derived from an EMBL/GenBank/DDBJ whole genome shotgun (WGS) entry which is preliminary data.</text>
</comment>
<reference evidence="3 4" key="1">
    <citation type="submission" date="2020-08" db="EMBL/GenBank/DDBJ databases">
        <title>Genomic Encyclopedia of Type Strains, Phase III (KMG-III): the genomes of soil and plant-associated and newly described type strains.</title>
        <authorList>
            <person name="Whitman W."/>
        </authorList>
    </citation>
    <scope>NUCLEOTIDE SEQUENCE [LARGE SCALE GENOMIC DNA]</scope>
    <source>
        <strain evidence="3 4">CECT 3266</strain>
    </source>
</reference>
<evidence type="ECO:0000256" key="2">
    <source>
        <dbReference type="SAM" id="SignalP"/>
    </source>
</evidence>
<evidence type="ECO:0000313" key="4">
    <source>
        <dbReference type="Proteomes" id="UP000556084"/>
    </source>
</evidence>
<dbReference type="AlphaFoldDB" id="A0A7W7LMD0"/>
<feature type="region of interest" description="Disordered" evidence="1">
    <location>
        <begin position="119"/>
        <end position="162"/>
    </location>
</feature>
<accession>A0A7W7LMD0</accession>
<dbReference type="RefSeq" id="WP_184347041.1">
    <property type="nucleotide sequence ID" value="NZ_JACHJH010000002.1"/>
</dbReference>
<feature type="compositionally biased region" description="Basic and acidic residues" evidence="1">
    <location>
        <begin position="129"/>
        <end position="142"/>
    </location>
</feature>
<evidence type="ECO:0000256" key="1">
    <source>
        <dbReference type="SAM" id="MobiDB-lite"/>
    </source>
</evidence>
<keyword evidence="2" id="KW-0732">Signal</keyword>
<evidence type="ECO:0008006" key="5">
    <source>
        <dbReference type="Google" id="ProtNLM"/>
    </source>
</evidence>
<protein>
    <recommendedName>
        <fullName evidence="5">Lipoprotein</fullName>
    </recommendedName>
</protein>
<sequence length="206" mass="20832">MDSVRFALCAAVAAVAVCAGPAHASDGPATMSGTIELTPVTSRPGAEVQLRVSGCRSERATATSEAFVSDARLAKDSAGLFAEATIRKTVGAGTYPVVVNCDGYNATALGRLTVVTDGRELPETQPATDVRDARPARGEHRQAATPVAPVPAGGGGTAHAAAAEAPGTPGLVLAGTTAAIAGGLIWYRRRTNAELKAEQNAEQPES</sequence>
<dbReference type="EMBL" id="JACHJH010000002">
    <property type="protein sequence ID" value="MBB4892216.1"/>
    <property type="molecule type" value="Genomic_DNA"/>
</dbReference>
<dbReference type="Proteomes" id="UP000556084">
    <property type="component" value="Unassembled WGS sequence"/>
</dbReference>
<organism evidence="3 4">
    <name type="scientific">Streptomyces olivoverticillatus</name>
    <dbReference type="NCBI Taxonomy" id="66427"/>
    <lineage>
        <taxon>Bacteria</taxon>
        <taxon>Bacillati</taxon>
        <taxon>Actinomycetota</taxon>
        <taxon>Actinomycetes</taxon>
        <taxon>Kitasatosporales</taxon>
        <taxon>Streptomycetaceae</taxon>
        <taxon>Streptomyces</taxon>
    </lineage>
</organism>
<feature type="chain" id="PRO_5031289431" description="Lipoprotein" evidence="2">
    <location>
        <begin position="25"/>
        <end position="206"/>
    </location>
</feature>
<feature type="signal peptide" evidence="2">
    <location>
        <begin position="1"/>
        <end position="24"/>
    </location>
</feature>
<evidence type="ECO:0000313" key="3">
    <source>
        <dbReference type="EMBL" id="MBB4892216.1"/>
    </source>
</evidence>
<name>A0A7W7LMD0_9ACTN</name>
<gene>
    <name evidence="3" type="ORF">FHS39_001227</name>
</gene>